<reference evidence="1 2" key="1">
    <citation type="submission" date="2019-02" db="EMBL/GenBank/DDBJ databases">
        <title>Genome sequencing of the rare red list fungi Bondarzewia mesenterica.</title>
        <authorList>
            <person name="Buettner E."/>
            <person name="Kellner H."/>
        </authorList>
    </citation>
    <scope>NUCLEOTIDE SEQUENCE [LARGE SCALE GENOMIC DNA]</scope>
    <source>
        <strain evidence="1 2">DSM 108281</strain>
    </source>
</reference>
<protein>
    <submittedName>
        <fullName evidence="1">Uncharacterized protein</fullName>
    </submittedName>
</protein>
<dbReference type="EMBL" id="SGPL01000537">
    <property type="protein sequence ID" value="THH10997.1"/>
    <property type="molecule type" value="Genomic_DNA"/>
</dbReference>
<name>A0A4S4LGX0_9AGAM</name>
<gene>
    <name evidence="1" type="ORF">EW146_g8187</name>
</gene>
<dbReference type="AlphaFoldDB" id="A0A4S4LGX0"/>
<dbReference type="Proteomes" id="UP000310158">
    <property type="component" value="Unassembled WGS sequence"/>
</dbReference>
<organism evidence="1 2">
    <name type="scientific">Bondarzewia mesenterica</name>
    <dbReference type="NCBI Taxonomy" id="1095465"/>
    <lineage>
        <taxon>Eukaryota</taxon>
        <taxon>Fungi</taxon>
        <taxon>Dikarya</taxon>
        <taxon>Basidiomycota</taxon>
        <taxon>Agaricomycotina</taxon>
        <taxon>Agaricomycetes</taxon>
        <taxon>Russulales</taxon>
        <taxon>Bondarzewiaceae</taxon>
        <taxon>Bondarzewia</taxon>
    </lineage>
</organism>
<keyword evidence="2" id="KW-1185">Reference proteome</keyword>
<accession>A0A4S4LGX0</accession>
<proteinExistence type="predicted"/>
<dbReference type="OrthoDB" id="3062717at2759"/>
<sequence>MPIQPHSRLAQTIDDDLRKIRNSDSMVLQYDPIDEGLKPWFWPVNMAGEHIMPKDFLKHRRAWKEMAIYVAHRGQFAGEWVASCTSSQCDYLVPIERIYLRREVPTKHYTSRYDSEPIPA</sequence>
<evidence type="ECO:0000313" key="2">
    <source>
        <dbReference type="Proteomes" id="UP000310158"/>
    </source>
</evidence>
<evidence type="ECO:0000313" key="1">
    <source>
        <dbReference type="EMBL" id="THH10997.1"/>
    </source>
</evidence>
<comment type="caution">
    <text evidence="1">The sequence shown here is derived from an EMBL/GenBank/DDBJ whole genome shotgun (WGS) entry which is preliminary data.</text>
</comment>